<dbReference type="AlphaFoldDB" id="A0A6S6UH55"/>
<dbReference type="NCBIfam" id="NF008009">
    <property type="entry name" value="PRK10738.1"/>
    <property type="match status" value="1"/>
</dbReference>
<dbReference type="Pfam" id="PF02566">
    <property type="entry name" value="OsmC"/>
    <property type="match status" value="1"/>
</dbReference>
<dbReference type="Gene3D" id="2.20.25.10">
    <property type="match status" value="1"/>
</dbReference>
<reference evidence="1" key="1">
    <citation type="submission" date="2020-01" db="EMBL/GenBank/DDBJ databases">
        <authorList>
            <person name="Meier V. D."/>
            <person name="Meier V D."/>
        </authorList>
    </citation>
    <scope>NUCLEOTIDE SEQUENCE</scope>
    <source>
        <strain evidence="1">HLG_WM_MAG_09</strain>
    </source>
</reference>
<organism evidence="1">
    <name type="scientific">uncultured Thiotrichaceae bacterium</name>
    <dbReference type="NCBI Taxonomy" id="298394"/>
    <lineage>
        <taxon>Bacteria</taxon>
        <taxon>Pseudomonadati</taxon>
        <taxon>Pseudomonadota</taxon>
        <taxon>Gammaproteobacteria</taxon>
        <taxon>Thiotrichales</taxon>
        <taxon>Thiotrichaceae</taxon>
        <taxon>environmental samples</taxon>
    </lineage>
</organism>
<protein>
    <submittedName>
        <fullName evidence="1">OsmC/Ohr family protein</fullName>
    </submittedName>
</protein>
<dbReference type="InterPro" id="IPR036102">
    <property type="entry name" value="OsmC/Ohrsf"/>
</dbReference>
<dbReference type="PANTHER" id="PTHR34352:SF1">
    <property type="entry name" value="PROTEIN YHFA"/>
    <property type="match status" value="1"/>
</dbReference>
<name>A0A6S6UH55_9GAMM</name>
<dbReference type="PANTHER" id="PTHR34352">
    <property type="entry name" value="PROTEIN YHFA"/>
    <property type="match status" value="1"/>
</dbReference>
<proteinExistence type="predicted"/>
<sequence length="141" mass="15434">MEARVKWLDNMSFVGESGSGHSIVMDASPEVGGRDLGVRPMELLLLGLGGCASIDVVMILQRSRQDIKDCTVQISAERVDTEPKVFKKIHMHFVVEGNNLAEKRVERAISLSAEKYCSASLMLGKTAEITHDFEVLEVAAS</sequence>
<dbReference type="SUPFAM" id="SSF82784">
    <property type="entry name" value="OsmC-like"/>
    <property type="match status" value="1"/>
</dbReference>
<dbReference type="InterPro" id="IPR015946">
    <property type="entry name" value="KH_dom-like_a/b"/>
</dbReference>
<evidence type="ECO:0000313" key="1">
    <source>
        <dbReference type="EMBL" id="CAA6830031.1"/>
    </source>
</evidence>
<dbReference type="Gene3D" id="3.30.300.20">
    <property type="match status" value="1"/>
</dbReference>
<accession>A0A6S6UH55</accession>
<dbReference type="InterPro" id="IPR003718">
    <property type="entry name" value="OsmC/Ohr_fam"/>
</dbReference>
<dbReference type="EMBL" id="CACVAT010000556">
    <property type="protein sequence ID" value="CAA6830031.1"/>
    <property type="molecule type" value="Genomic_DNA"/>
</dbReference>
<gene>
    <name evidence="1" type="ORF">HELGO_WM23667</name>
</gene>